<dbReference type="RefSeq" id="YP_009597952.1">
    <property type="nucleotide sequence ID" value="NC_041903.1"/>
</dbReference>
<dbReference type="Proteomes" id="UP000221507">
    <property type="component" value="Segment"/>
</dbReference>
<accession>A0A1J0MIT0</accession>
<dbReference type="OrthoDB" id="11375at10239"/>
<reference evidence="1 2" key="1">
    <citation type="submission" date="2016-10" db="EMBL/GenBank/DDBJ databases">
        <title>Antibacterial composition for prophylaxis and treatment of hospital infections (variants), strains of bacteriophages, used for obtaining thereof.</title>
        <authorList>
            <person name="Aleshkin A.V."/>
            <person name="Volozhantsev N.V."/>
            <person name="Verevkin V.V."/>
            <person name="Krasilnikova V.M."/>
            <person name="Myakinina V.P."/>
            <person name="Popova A.V."/>
            <person name="Svetoch E.A."/>
        </authorList>
    </citation>
    <scope>NUCLEOTIDE SEQUENCE [LARGE SCALE GENOMIC DNA]</scope>
    <source>
        <strain evidence="1 2">PA10</strain>
    </source>
</reference>
<sequence>MSSYRRGAMTSLATYVIRHKKTKELWTTPKGKRQWATKGAAALAWRNAYEGTTLGVWAAKRDMERWSDLNIPMIVENGCYRLASREAAAFKSQSAFEIIDIAESLKNDNQLVLDLLKDVIGFEVPDSVGDGYVRLTIKTSTYDDIIKLLKETK</sequence>
<dbReference type="EMBL" id="KY000083">
    <property type="protein sequence ID" value="APD20826.1"/>
    <property type="molecule type" value="Genomic_DNA"/>
</dbReference>
<organism evidence="1 2">
    <name type="scientific">Pseudomonas phage PA10</name>
    <dbReference type="NCBI Taxonomy" id="1913575"/>
    <lineage>
        <taxon>Viruses</taxon>
        <taxon>Duplodnaviria</taxon>
        <taxon>Heunggongvirae</taxon>
        <taxon>Uroviricota</taxon>
        <taxon>Caudoviricetes</taxon>
        <taxon>Vandenendeviridae</taxon>
        <taxon>Skurskavirinae</taxon>
        <taxon>Pakpunavirus</taxon>
        <taxon>Pakpunavirus PA10</taxon>
    </lineage>
</organism>
<keyword evidence="2" id="KW-1185">Reference proteome</keyword>
<dbReference type="GeneID" id="40073633"/>
<dbReference type="KEGG" id="vg:40073633"/>
<proteinExistence type="predicted"/>
<protein>
    <submittedName>
        <fullName evidence="1">Uncharacterized protein</fullName>
    </submittedName>
</protein>
<evidence type="ECO:0000313" key="2">
    <source>
        <dbReference type="Proteomes" id="UP000221507"/>
    </source>
</evidence>
<name>A0A1J0MIT0_9CAUD</name>
<evidence type="ECO:0000313" key="1">
    <source>
        <dbReference type="EMBL" id="APD20826.1"/>
    </source>
</evidence>